<dbReference type="PANTHER" id="PTHR43099">
    <property type="entry name" value="UPF0053 PROTEIN YRKA"/>
    <property type="match status" value="1"/>
</dbReference>
<comment type="caution">
    <text evidence="14">The sequence shown here is derived from an EMBL/GenBank/DDBJ whole genome shotgun (WGS) entry which is preliminary data.</text>
</comment>
<dbReference type="GO" id="GO:0005886">
    <property type="term" value="C:plasma membrane"/>
    <property type="evidence" value="ECO:0007669"/>
    <property type="project" value="UniProtKB-SubCell"/>
</dbReference>
<comment type="similarity">
    <text evidence="2">Belongs to the UPF0053 family.</text>
</comment>
<dbReference type="SUPFAM" id="SSF54631">
    <property type="entry name" value="CBS-domain pair"/>
    <property type="match status" value="1"/>
</dbReference>
<name>A0A8J3JM21_9ACTN</name>
<keyword evidence="5" id="KW-0677">Repeat</keyword>
<keyword evidence="6 10" id="KW-1133">Transmembrane helix</keyword>
<dbReference type="InterPro" id="IPR036318">
    <property type="entry name" value="FAD-bd_PCMH-like_sf"/>
</dbReference>
<feature type="domain" description="CBS" evidence="12">
    <location>
        <begin position="216"/>
        <end position="274"/>
    </location>
</feature>
<evidence type="ECO:0000256" key="5">
    <source>
        <dbReference type="ARBA" id="ARBA00022737"/>
    </source>
</evidence>
<dbReference type="InterPro" id="IPR002550">
    <property type="entry name" value="CNNM"/>
</dbReference>
<dbReference type="InterPro" id="IPR000644">
    <property type="entry name" value="CBS_dom"/>
</dbReference>
<dbReference type="PROSITE" id="PS51371">
    <property type="entry name" value="CBS"/>
    <property type="match status" value="2"/>
</dbReference>
<organism evidence="14 15">
    <name type="scientific">Catellatospora bangladeshensis</name>
    <dbReference type="NCBI Taxonomy" id="310355"/>
    <lineage>
        <taxon>Bacteria</taxon>
        <taxon>Bacillati</taxon>
        <taxon>Actinomycetota</taxon>
        <taxon>Actinomycetes</taxon>
        <taxon>Micromonosporales</taxon>
        <taxon>Micromonosporaceae</taxon>
        <taxon>Catellatospora</taxon>
    </lineage>
</organism>
<keyword evidence="3" id="KW-1003">Cell membrane</keyword>
<dbReference type="RefSeq" id="WP_203754072.1">
    <property type="nucleotide sequence ID" value="NZ_BONF01000042.1"/>
</dbReference>
<gene>
    <name evidence="14" type="ORF">Cba03nite_63230</name>
</gene>
<dbReference type="Proteomes" id="UP000601223">
    <property type="component" value="Unassembled WGS sequence"/>
</dbReference>
<dbReference type="AlphaFoldDB" id="A0A8J3JM21"/>
<dbReference type="GO" id="GO:0050660">
    <property type="term" value="F:flavin adenine dinucleotide binding"/>
    <property type="evidence" value="ECO:0007669"/>
    <property type="project" value="InterPro"/>
</dbReference>
<dbReference type="InterPro" id="IPR046342">
    <property type="entry name" value="CBS_dom_sf"/>
</dbReference>
<feature type="transmembrane region" description="Helical" evidence="11">
    <location>
        <begin position="59"/>
        <end position="80"/>
    </location>
</feature>
<proteinExistence type="inferred from homology"/>
<reference evidence="14 15" key="1">
    <citation type="submission" date="2021-01" db="EMBL/GenBank/DDBJ databases">
        <title>Whole genome shotgun sequence of Catellatospora bangladeshensis NBRC 107357.</title>
        <authorList>
            <person name="Komaki H."/>
            <person name="Tamura T."/>
        </authorList>
    </citation>
    <scope>NUCLEOTIDE SEQUENCE [LARGE SCALE GENOMIC DNA]</scope>
    <source>
        <strain evidence="14 15">NBRC 107357</strain>
    </source>
</reference>
<accession>A0A8J3JM21</accession>
<evidence type="ECO:0000259" key="12">
    <source>
        <dbReference type="PROSITE" id="PS51371"/>
    </source>
</evidence>
<dbReference type="PROSITE" id="PS51846">
    <property type="entry name" value="CNNM"/>
    <property type="match status" value="1"/>
</dbReference>
<dbReference type="Gene3D" id="3.30.465.10">
    <property type="match status" value="1"/>
</dbReference>
<comment type="subcellular location">
    <subcellularLocation>
        <location evidence="1">Cell membrane</location>
        <topology evidence="1">Multi-pass membrane protein</topology>
    </subcellularLocation>
</comment>
<evidence type="ECO:0000256" key="1">
    <source>
        <dbReference type="ARBA" id="ARBA00004651"/>
    </source>
</evidence>
<evidence type="ECO:0000256" key="6">
    <source>
        <dbReference type="ARBA" id="ARBA00022989"/>
    </source>
</evidence>
<evidence type="ECO:0000259" key="13">
    <source>
        <dbReference type="PROSITE" id="PS51846"/>
    </source>
</evidence>
<evidence type="ECO:0000256" key="10">
    <source>
        <dbReference type="PROSITE-ProRule" id="PRU01193"/>
    </source>
</evidence>
<dbReference type="SUPFAM" id="SSF56176">
    <property type="entry name" value="FAD-binding/transporter-associated domain-like"/>
    <property type="match status" value="1"/>
</dbReference>
<sequence length="439" mass="47250">MGDHWIQLVLVAVLIIVNALFAGSEMALVSLREGQLRRMEQQGGGAAAAAALARDPNRYLATIQIGITLAGFLASATAAIALAEVLQPALGFLGRAARPVAVVGVTLVLTFLTLVFGELAPKRVAMQHAERWARLAGRPLTTLAAISRPFVWVLSKATDLGVRLMGGDPGSHRDEITPEEVRDLVSVHRGFTAEQRLIIAGAVEITERVLREVLIPRRNVFLLDADLPVDVARKELAGSGFSRAPVVRRRNIDDTIGIVHLRDLLSQDDGTVADVARPVLLLPDSLHAGDALRRFKVERQQFALVVDEHGAVDGIVTMEDLLEEVVGEIYDEADRDVMAVQQGEDGDMLLPGTFPMHDLPDIGVNFGQRPDGDYITVAGLVIAVLGHVPTRPGEIVHLDGWTAQVTSVDRHAITEIRLRPCGGPAGDALCPPRARTESA</sequence>
<evidence type="ECO:0000256" key="2">
    <source>
        <dbReference type="ARBA" id="ARBA00006337"/>
    </source>
</evidence>
<feature type="transmembrane region" description="Helical" evidence="11">
    <location>
        <begin position="100"/>
        <end position="121"/>
    </location>
</feature>
<dbReference type="SMART" id="SM01091">
    <property type="entry name" value="CorC_HlyC"/>
    <property type="match status" value="1"/>
</dbReference>
<dbReference type="Pfam" id="PF01595">
    <property type="entry name" value="CNNM"/>
    <property type="match status" value="1"/>
</dbReference>
<keyword evidence="7 9" id="KW-0129">CBS domain</keyword>
<keyword evidence="8 10" id="KW-0472">Membrane</keyword>
<dbReference type="PANTHER" id="PTHR43099:SF5">
    <property type="entry name" value="HLYC_CORC FAMILY TRANSPORTER"/>
    <property type="match status" value="1"/>
</dbReference>
<dbReference type="InterPro" id="IPR051676">
    <property type="entry name" value="UPF0053_domain"/>
</dbReference>
<dbReference type="Pfam" id="PF00571">
    <property type="entry name" value="CBS"/>
    <property type="match status" value="2"/>
</dbReference>
<evidence type="ECO:0000256" key="9">
    <source>
        <dbReference type="PROSITE-ProRule" id="PRU00703"/>
    </source>
</evidence>
<evidence type="ECO:0000256" key="3">
    <source>
        <dbReference type="ARBA" id="ARBA00022475"/>
    </source>
</evidence>
<evidence type="ECO:0000256" key="7">
    <source>
        <dbReference type="ARBA" id="ARBA00023122"/>
    </source>
</evidence>
<dbReference type="InterPro" id="IPR005170">
    <property type="entry name" value="Transptr-assoc_dom"/>
</dbReference>
<feature type="domain" description="CNNM transmembrane" evidence="13">
    <location>
        <begin position="1"/>
        <end position="203"/>
    </location>
</feature>
<keyword evidence="15" id="KW-1185">Reference proteome</keyword>
<dbReference type="Pfam" id="PF03471">
    <property type="entry name" value="CorC_HlyC"/>
    <property type="match status" value="1"/>
</dbReference>
<dbReference type="Gene3D" id="3.10.580.10">
    <property type="entry name" value="CBS-domain"/>
    <property type="match status" value="1"/>
</dbReference>
<evidence type="ECO:0000313" key="15">
    <source>
        <dbReference type="Proteomes" id="UP000601223"/>
    </source>
</evidence>
<keyword evidence="4 10" id="KW-0812">Transmembrane</keyword>
<evidence type="ECO:0000256" key="11">
    <source>
        <dbReference type="SAM" id="Phobius"/>
    </source>
</evidence>
<feature type="transmembrane region" description="Helical" evidence="11">
    <location>
        <begin position="6"/>
        <end position="29"/>
    </location>
</feature>
<dbReference type="CDD" id="cd04590">
    <property type="entry name" value="CBS_pair_CorC_HlyC_assoc"/>
    <property type="match status" value="1"/>
</dbReference>
<feature type="domain" description="CBS" evidence="12">
    <location>
        <begin position="275"/>
        <end position="332"/>
    </location>
</feature>
<dbReference type="InterPro" id="IPR044751">
    <property type="entry name" value="Ion_transp-like_CBS"/>
</dbReference>
<dbReference type="InterPro" id="IPR016169">
    <property type="entry name" value="FAD-bd_PCMH_sub2"/>
</dbReference>
<evidence type="ECO:0000313" key="14">
    <source>
        <dbReference type="EMBL" id="GIF84974.1"/>
    </source>
</evidence>
<dbReference type="EMBL" id="BONF01000042">
    <property type="protein sequence ID" value="GIF84974.1"/>
    <property type="molecule type" value="Genomic_DNA"/>
</dbReference>
<evidence type="ECO:0000256" key="4">
    <source>
        <dbReference type="ARBA" id="ARBA00022692"/>
    </source>
</evidence>
<protein>
    <submittedName>
        <fullName evidence="14">Membrane protein</fullName>
    </submittedName>
</protein>
<evidence type="ECO:0000256" key="8">
    <source>
        <dbReference type="ARBA" id="ARBA00023136"/>
    </source>
</evidence>